<name>A0A7Y9WGL2_9BURK</name>
<sequence>MKKTSGDGAPEAPNSVHTDTRLTSRKGARFGALLEVALNEACPNGASFEAAAGRSAYGTWPAEQITL</sequence>
<organism evidence="2 3">
    <name type="scientific">Paraburkholderia bryophila</name>
    <dbReference type="NCBI Taxonomy" id="420952"/>
    <lineage>
        <taxon>Bacteria</taxon>
        <taxon>Pseudomonadati</taxon>
        <taxon>Pseudomonadota</taxon>
        <taxon>Betaproteobacteria</taxon>
        <taxon>Burkholderiales</taxon>
        <taxon>Burkholderiaceae</taxon>
        <taxon>Paraburkholderia</taxon>
    </lineage>
</organism>
<protein>
    <submittedName>
        <fullName evidence="2">Uncharacterized protein</fullName>
    </submittedName>
</protein>
<accession>A0A7Y9WGL2</accession>
<evidence type="ECO:0000313" key="2">
    <source>
        <dbReference type="EMBL" id="NYH19493.1"/>
    </source>
</evidence>
<dbReference type="AlphaFoldDB" id="A0A7Y9WGL2"/>
<evidence type="ECO:0000313" key="3">
    <source>
        <dbReference type="Proteomes" id="UP000572540"/>
    </source>
</evidence>
<dbReference type="EMBL" id="JACCAU010000001">
    <property type="protein sequence ID" value="NYH19493.1"/>
    <property type="molecule type" value="Genomic_DNA"/>
</dbReference>
<gene>
    <name evidence="2" type="ORF">GGD41_006721</name>
</gene>
<evidence type="ECO:0000256" key="1">
    <source>
        <dbReference type="SAM" id="MobiDB-lite"/>
    </source>
</evidence>
<comment type="caution">
    <text evidence="2">The sequence shown here is derived from an EMBL/GenBank/DDBJ whole genome shotgun (WGS) entry which is preliminary data.</text>
</comment>
<feature type="region of interest" description="Disordered" evidence="1">
    <location>
        <begin position="1"/>
        <end position="24"/>
    </location>
</feature>
<reference evidence="2 3" key="1">
    <citation type="submission" date="2020-07" db="EMBL/GenBank/DDBJ databases">
        <title>Exploring microbial biodiversity for novel pathways involved in the catabolism of aromatic compounds derived from lignin.</title>
        <authorList>
            <person name="Elkins J."/>
        </authorList>
    </citation>
    <scope>NUCLEOTIDE SEQUENCE [LARGE SCALE GENOMIC DNA]</scope>
    <source>
        <strain evidence="2 3">H2C3B</strain>
    </source>
</reference>
<proteinExistence type="predicted"/>
<dbReference type="Proteomes" id="UP000572540">
    <property type="component" value="Unassembled WGS sequence"/>
</dbReference>